<dbReference type="Proteomes" id="UP000184536">
    <property type="component" value="Unassembled WGS sequence"/>
</dbReference>
<gene>
    <name evidence="1" type="ORF">SAMN02745975_01742</name>
</gene>
<reference evidence="2" key="1">
    <citation type="submission" date="2016-11" db="EMBL/GenBank/DDBJ databases">
        <authorList>
            <person name="Varghese N."/>
            <person name="Submissions S."/>
        </authorList>
    </citation>
    <scope>NUCLEOTIDE SEQUENCE [LARGE SCALE GENOMIC DNA]</scope>
    <source>
        <strain evidence="2">DSM 17957</strain>
    </source>
</reference>
<keyword evidence="2" id="KW-1185">Reference proteome</keyword>
<accession>A0A1M6I6Z4</accession>
<evidence type="ECO:0008006" key="3">
    <source>
        <dbReference type="Google" id="ProtNLM"/>
    </source>
</evidence>
<dbReference type="InterPro" id="IPR021525">
    <property type="entry name" value="DUF3189"/>
</dbReference>
<protein>
    <recommendedName>
        <fullName evidence="3">DUF3189 family protein</fullName>
    </recommendedName>
</protein>
<evidence type="ECO:0000313" key="1">
    <source>
        <dbReference type="EMBL" id="SHJ30227.1"/>
    </source>
</evidence>
<name>A0A1M6I6Z4_9FIRM</name>
<sequence>MEVIFLHIIYHCVGGSHSSSTAAAIHLNMLPIDHTPNTFDLLHIPFYDTQEKVDRGRIFLRGIDEYGNYVYNLSRQFIPHLMLPAILDLWEILGQNKEDILFVNTMPCVNIWMKIGGFSSRRLEWVKLGRPIVAKGTLAAYDCLIKLVQETKKQFH</sequence>
<evidence type="ECO:0000313" key="2">
    <source>
        <dbReference type="Proteomes" id="UP000184536"/>
    </source>
</evidence>
<dbReference type="STRING" id="1121919.SAMN02745975_01742"/>
<dbReference type="EMBL" id="FQZV01000020">
    <property type="protein sequence ID" value="SHJ30227.1"/>
    <property type="molecule type" value="Genomic_DNA"/>
</dbReference>
<organism evidence="1 2">
    <name type="scientific">Geosporobacter subterraneus DSM 17957</name>
    <dbReference type="NCBI Taxonomy" id="1121919"/>
    <lineage>
        <taxon>Bacteria</taxon>
        <taxon>Bacillati</taxon>
        <taxon>Bacillota</taxon>
        <taxon>Clostridia</taxon>
        <taxon>Peptostreptococcales</taxon>
        <taxon>Thermotaleaceae</taxon>
        <taxon>Geosporobacter</taxon>
    </lineage>
</organism>
<dbReference type="AlphaFoldDB" id="A0A1M6I6Z4"/>
<proteinExistence type="predicted"/>
<dbReference type="Pfam" id="PF11385">
    <property type="entry name" value="DUF3189"/>
    <property type="match status" value="1"/>
</dbReference>